<evidence type="ECO:0000313" key="1">
    <source>
        <dbReference type="EMBL" id="ETO05091.1"/>
    </source>
</evidence>
<keyword evidence="2" id="KW-1185">Reference proteome</keyword>
<comment type="caution">
    <text evidence="1">The sequence shown here is derived from an EMBL/GenBank/DDBJ whole genome shotgun (WGS) entry which is preliminary data.</text>
</comment>
<dbReference type="AlphaFoldDB" id="X6LUM8"/>
<organism evidence="1 2">
    <name type="scientific">Reticulomyxa filosa</name>
    <dbReference type="NCBI Taxonomy" id="46433"/>
    <lineage>
        <taxon>Eukaryota</taxon>
        <taxon>Sar</taxon>
        <taxon>Rhizaria</taxon>
        <taxon>Retaria</taxon>
        <taxon>Foraminifera</taxon>
        <taxon>Monothalamids</taxon>
        <taxon>Reticulomyxidae</taxon>
        <taxon>Reticulomyxa</taxon>
    </lineage>
</organism>
<name>X6LUM8_RETFI</name>
<proteinExistence type="predicted"/>
<dbReference type="EMBL" id="ASPP01028549">
    <property type="protein sequence ID" value="ETO05091.1"/>
    <property type="molecule type" value="Genomic_DNA"/>
</dbReference>
<gene>
    <name evidence="1" type="ORF">RFI_32305</name>
</gene>
<protein>
    <submittedName>
        <fullName evidence="1">Uncharacterized protein</fullName>
    </submittedName>
</protein>
<evidence type="ECO:0000313" key="2">
    <source>
        <dbReference type="Proteomes" id="UP000023152"/>
    </source>
</evidence>
<sequence>MSTAFVRAKQSLFKKINVTPSLLCKRWTTDNTYEGYISMINNHGFGVVAAEKAPYTEYPFAETDLNVATTRKFLIISVFLSSCISSRNTIDKTTQIQKKKKENISKSPEGNPLMFMHPNYELPNIKKKWFLSSIEGYKTMRFKGIVRNYNPQKREGIIIPTKLGYKNLVFRAFELQVRTTKRGQQTSSFF</sequence>
<reference evidence="1 2" key="1">
    <citation type="journal article" date="2013" name="Curr. Biol.">
        <title>The Genome of the Foraminiferan Reticulomyxa filosa.</title>
        <authorList>
            <person name="Glockner G."/>
            <person name="Hulsmann N."/>
            <person name="Schleicher M."/>
            <person name="Noegel A.A."/>
            <person name="Eichinger L."/>
            <person name="Gallinger C."/>
            <person name="Pawlowski J."/>
            <person name="Sierra R."/>
            <person name="Euteneuer U."/>
            <person name="Pillet L."/>
            <person name="Moustafa A."/>
            <person name="Platzer M."/>
            <person name="Groth M."/>
            <person name="Szafranski K."/>
            <person name="Schliwa M."/>
        </authorList>
    </citation>
    <scope>NUCLEOTIDE SEQUENCE [LARGE SCALE GENOMIC DNA]</scope>
</reference>
<accession>X6LUM8</accession>
<dbReference type="Proteomes" id="UP000023152">
    <property type="component" value="Unassembled WGS sequence"/>
</dbReference>